<evidence type="ECO:0000313" key="2">
    <source>
        <dbReference type="Proteomes" id="UP000660729"/>
    </source>
</evidence>
<evidence type="ECO:0000313" key="1">
    <source>
        <dbReference type="EMBL" id="KAF7197334.1"/>
    </source>
</evidence>
<reference evidence="1" key="1">
    <citation type="submission" date="2020-04" db="EMBL/GenBank/DDBJ databases">
        <title>Draft genome resource of the tomato pathogen Pseudocercospora fuligena.</title>
        <authorList>
            <person name="Zaccaron A."/>
        </authorList>
    </citation>
    <scope>NUCLEOTIDE SEQUENCE</scope>
    <source>
        <strain evidence="1">PF001</strain>
    </source>
</reference>
<name>A0A8H6RTS1_9PEZI</name>
<comment type="caution">
    <text evidence="1">The sequence shown here is derived from an EMBL/GenBank/DDBJ whole genome shotgun (WGS) entry which is preliminary data.</text>
</comment>
<dbReference type="EMBL" id="JABCIY010000015">
    <property type="protein sequence ID" value="KAF7197334.1"/>
    <property type="molecule type" value="Genomic_DNA"/>
</dbReference>
<accession>A0A8H6RTS1</accession>
<dbReference type="OrthoDB" id="10550103at2759"/>
<proteinExistence type="predicted"/>
<gene>
    <name evidence="1" type="ORF">HII31_01144</name>
</gene>
<keyword evidence="2" id="KW-1185">Reference proteome</keyword>
<dbReference type="AlphaFoldDB" id="A0A8H6RTS1"/>
<dbReference type="Proteomes" id="UP000660729">
    <property type="component" value="Unassembled WGS sequence"/>
</dbReference>
<protein>
    <submittedName>
        <fullName evidence="1">Uncharacterized protein</fullName>
    </submittedName>
</protein>
<sequence>MSGSGESFEIPCQPTPHFLDTIAGIGEVKYYEPWVEAKAIWTNHAASLNDSIEALLRAIKEDTDVVRSSRNDGSTEGLYTPEGIAGVWINKQLLANPTLVDAAHFDAFCAALPVWLSVDKTELLYEQARMALIHPTSPNIEPAYRLLRGIMRSELNSPFAVSLFKETHSPAATTMAARFLIQLAQELNRIGHSSEAHEVLDFGRSQMPQTFSMRSTLVHRGPTEDQSTRNYRIRALDGDLSERLKQIRERTGDWR</sequence>
<organism evidence="1 2">
    <name type="scientific">Pseudocercospora fuligena</name>
    <dbReference type="NCBI Taxonomy" id="685502"/>
    <lineage>
        <taxon>Eukaryota</taxon>
        <taxon>Fungi</taxon>
        <taxon>Dikarya</taxon>
        <taxon>Ascomycota</taxon>
        <taxon>Pezizomycotina</taxon>
        <taxon>Dothideomycetes</taxon>
        <taxon>Dothideomycetidae</taxon>
        <taxon>Mycosphaerellales</taxon>
        <taxon>Mycosphaerellaceae</taxon>
        <taxon>Pseudocercospora</taxon>
    </lineage>
</organism>